<protein>
    <recommendedName>
        <fullName evidence="3">FOG: HEAT repeat</fullName>
    </recommendedName>
</protein>
<evidence type="ECO:0000313" key="1">
    <source>
        <dbReference type="EMBL" id="ADI19498.1"/>
    </source>
</evidence>
<dbReference type="EMBL" id="GU568003">
    <property type="protein sequence ID" value="ADI23010.1"/>
    <property type="molecule type" value="Genomic_DNA"/>
</dbReference>
<dbReference type="Pfam" id="PF13646">
    <property type="entry name" value="HEAT_2"/>
    <property type="match status" value="2"/>
</dbReference>
<dbReference type="Gene3D" id="1.25.10.10">
    <property type="entry name" value="Leucine-rich Repeat Variant"/>
    <property type="match status" value="2"/>
</dbReference>
<proteinExistence type="predicted"/>
<dbReference type="AlphaFoldDB" id="E0XYK7"/>
<dbReference type="InterPro" id="IPR016024">
    <property type="entry name" value="ARM-type_fold"/>
</dbReference>
<sequence length="260" mass="27588">MGEGLLERLASGDAEVRNEAIAEATEARGEEVAEALAGLMTSPDVGTPARTASAQALARMPDEAGVARLKTLLGHDDPEFRVLAASGLEFHPDPATVGALLDALIDPVNKVRNVAERSLLAMTCVFTDESHLRIAELLDHPVPLTRSPAARLVGAAEIGSLSGRLAEMAVGDDEWLPRVWSSRALGELGGSDNLKVLEQVATADEKNRVRAAAVEAIGELRADRSEEILRAVIESDSDEGVKRAAEEALEDLQRGGFDDE</sequence>
<name>E0XYK7_9BACT</name>
<accession>E0XYK7</accession>
<evidence type="ECO:0008006" key="3">
    <source>
        <dbReference type="Google" id="ProtNLM"/>
    </source>
</evidence>
<dbReference type="SMART" id="SM00567">
    <property type="entry name" value="EZ_HEAT"/>
    <property type="match status" value="3"/>
</dbReference>
<reference evidence="1" key="2">
    <citation type="journal article" date="2011" name="Environ. Microbiol.">
        <title>Time-series analyses of Monterey Bay coastal microbial picoplankton using a 'genome proxy' microarray.</title>
        <authorList>
            <person name="Rich V.I."/>
            <person name="Pham V.D."/>
            <person name="Eppley J."/>
            <person name="Shi Y."/>
            <person name="DeLong E.F."/>
        </authorList>
    </citation>
    <scope>NUCLEOTIDE SEQUENCE</scope>
</reference>
<dbReference type="SUPFAM" id="SSF48371">
    <property type="entry name" value="ARM repeat"/>
    <property type="match status" value="1"/>
</dbReference>
<organism evidence="1">
    <name type="scientific">uncultured Planctomycetales bacterium HF0500_40D21</name>
    <dbReference type="NCBI Taxonomy" id="710747"/>
    <lineage>
        <taxon>Bacteria</taxon>
        <taxon>Pseudomonadati</taxon>
        <taxon>Planctomycetota</taxon>
        <taxon>Planctomycetia</taxon>
        <taxon>Planctomycetales</taxon>
        <taxon>environmental samples</taxon>
    </lineage>
</organism>
<dbReference type="PANTHER" id="PTHR12697">
    <property type="entry name" value="PBS LYASE HEAT-LIKE PROTEIN"/>
    <property type="match status" value="1"/>
</dbReference>
<dbReference type="EMBL" id="GU474923">
    <property type="protein sequence ID" value="ADI19498.1"/>
    <property type="molecule type" value="Genomic_DNA"/>
</dbReference>
<dbReference type="InterPro" id="IPR004155">
    <property type="entry name" value="PBS_lyase_HEAT"/>
</dbReference>
<evidence type="ECO:0000313" key="2">
    <source>
        <dbReference type="EMBL" id="ADI23010.1"/>
    </source>
</evidence>
<dbReference type="InterPro" id="IPR011989">
    <property type="entry name" value="ARM-like"/>
</dbReference>
<dbReference type="GO" id="GO:0016491">
    <property type="term" value="F:oxidoreductase activity"/>
    <property type="evidence" value="ECO:0007669"/>
    <property type="project" value="TreeGrafter"/>
</dbReference>
<dbReference type="PANTHER" id="PTHR12697:SF5">
    <property type="entry name" value="DEOXYHYPUSINE HYDROXYLASE"/>
    <property type="match status" value="1"/>
</dbReference>
<reference evidence="2" key="1">
    <citation type="submission" date="2010-01" db="EMBL/GenBank/DDBJ databases">
        <title>Genome fragments of uncultured bacteria from the North Pacific subtropical Gyre.</title>
        <authorList>
            <person name="Pham V.D."/>
            <person name="Delong E.F."/>
        </authorList>
    </citation>
    <scope>NUCLEOTIDE SEQUENCE</scope>
</reference>